<dbReference type="AlphaFoldDB" id="E1QEG2"/>
<protein>
    <submittedName>
        <fullName evidence="2">Diheme cytochrome c</fullName>
    </submittedName>
</protein>
<evidence type="ECO:0000313" key="2">
    <source>
        <dbReference type="EMBL" id="ADK83948.1"/>
    </source>
</evidence>
<keyword evidence="3" id="KW-1185">Reference proteome</keyword>
<dbReference type="EMBL" id="CP002085">
    <property type="protein sequence ID" value="ADK83948.1"/>
    <property type="molecule type" value="Genomic_DNA"/>
</dbReference>
<evidence type="ECO:0000313" key="3">
    <source>
        <dbReference type="Proteomes" id="UP000009047"/>
    </source>
</evidence>
<organism evidence="2 3">
    <name type="scientific">Desulfarculus baarsii (strain ATCC 33931 / DSM 2075 / LMG 7858 / VKM B-1802 / 2st14)</name>
    <dbReference type="NCBI Taxonomy" id="644282"/>
    <lineage>
        <taxon>Bacteria</taxon>
        <taxon>Pseudomonadati</taxon>
        <taxon>Thermodesulfobacteriota</taxon>
        <taxon>Desulfarculia</taxon>
        <taxon>Desulfarculales</taxon>
        <taxon>Desulfarculaceae</taxon>
        <taxon>Desulfarculus</taxon>
    </lineage>
</organism>
<keyword evidence="1" id="KW-0732">Signal</keyword>
<proteinExistence type="predicted"/>
<reference evidence="2 3" key="1">
    <citation type="journal article" date="2010" name="Stand. Genomic Sci.">
        <title>Complete genome sequence of Desulfarculus baarsii type strain (2st14).</title>
        <authorList>
            <person name="Sun H."/>
            <person name="Spring S."/>
            <person name="Lapidus A."/>
            <person name="Davenport K."/>
            <person name="Del Rio T.G."/>
            <person name="Tice H."/>
            <person name="Nolan M."/>
            <person name="Copeland A."/>
            <person name="Cheng J.F."/>
            <person name="Lucas S."/>
            <person name="Tapia R."/>
            <person name="Goodwin L."/>
            <person name="Pitluck S."/>
            <person name="Ivanova N."/>
            <person name="Pagani I."/>
            <person name="Mavromatis K."/>
            <person name="Ovchinnikova G."/>
            <person name="Pati A."/>
            <person name="Chen A."/>
            <person name="Palaniappan K."/>
            <person name="Hauser L."/>
            <person name="Chang Y.J."/>
            <person name="Jeffries C.D."/>
            <person name="Detter J.C."/>
            <person name="Han C."/>
            <person name="Rohde M."/>
            <person name="Brambilla E."/>
            <person name="Goker M."/>
            <person name="Woyke T."/>
            <person name="Bristow J."/>
            <person name="Eisen J.A."/>
            <person name="Markowitz V."/>
            <person name="Hugenholtz P."/>
            <person name="Kyrpides N.C."/>
            <person name="Klenk H.P."/>
            <person name="Land M."/>
        </authorList>
    </citation>
    <scope>NUCLEOTIDE SEQUENCE [LARGE SCALE GENOMIC DNA]</scope>
    <source>
        <strain evidence="3">ATCC 33931 / DSM 2075 / LMG 7858 / VKM B-1802 / 2st14</strain>
    </source>
</reference>
<feature type="signal peptide" evidence="1">
    <location>
        <begin position="1"/>
        <end position="25"/>
    </location>
</feature>
<dbReference type="Proteomes" id="UP000009047">
    <property type="component" value="Chromosome"/>
</dbReference>
<dbReference type="STRING" id="644282.Deba_0576"/>
<dbReference type="HOGENOM" id="CLU_121881_0_0_7"/>
<accession>E1QEG2</accession>
<feature type="chain" id="PRO_5003150324" evidence="1">
    <location>
        <begin position="26"/>
        <end position="182"/>
    </location>
</feature>
<dbReference type="Pfam" id="PF09626">
    <property type="entry name" value="DHC"/>
    <property type="match status" value="1"/>
</dbReference>
<dbReference type="KEGG" id="dbr:Deba_0576"/>
<dbReference type="OrthoDB" id="196472at2"/>
<gene>
    <name evidence="2" type="ordered locus">Deba_0576</name>
</gene>
<dbReference type="InterPro" id="IPR018588">
    <property type="entry name" value="Dihaem_cytochrome-c"/>
</dbReference>
<evidence type="ECO:0000256" key="1">
    <source>
        <dbReference type="SAM" id="SignalP"/>
    </source>
</evidence>
<name>E1QEG2_DESB2</name>
<sequence length="182" mass="19966">MSPRKLHALTLAIALVFGLAAVAWADHHGHGRKERRDRYEQEAVPPVNNALYKQTCGGCHMAYQPGLLPSGSWREIIAGLGDHFGQDISPDDADKATILAYLEANSAERSPSKRSRKIMDCLGGATPPRISEVPYIVRQHEEIRPGDYKDAQGQPLTPANCAACHTTAEQGVYDDDNVRLPR</sequence>
<dbReference type="RefSeq" id="WP_013257403.1">
    <property type="nucleotide sequence ID" value="NC_014365.1"/>
</dbReference>
<dbReference type="eggNOG" id="COG3658">
    <property type="taxonomic scope" value="Bacteria"/>
</dbReference>